<feature type="transmembrane region" description="Helical" evidence="17">
    <location>
        <begin position="543"/>
        <end position="560"/>
    </location>
</feature>
<evidence type="ECO:0000313" key="21">
    <source>
        <dbReference type="EMBL" id="ADE05871.1"/>
    </source>
</evidence>
<evidence type="ECO:0000256" key="14">
    <source>
        <dbReference type="ARBA" id="ARBA00023128"/>
    </source>
</evidence>
<feature type="transmembrane region" description="Helical" evidence="17">
    <location>
        <begin position="5"/>
        <end position="27"/>
    </location>
</feature>
<feature type="transmembrane region" description="Helical" evidence="17">
    <location>
        <begin position="207"/>
        <end position="226"/>
    </location>
</feature>
<dbReference type="RefSeq" id="YP_003734722.1">
    <property type="nucleotide sequence ID" value="NC_014273.1"/>
</dbReference>
<name>D7QYU1_9BILA</name>
<feature type="transmembrane region" description="Helical" evidence="17">
    <location>
        <begin position="446"/>
        <end position="465"/>
    </location>
</feature>
<proteinExistence type="inferred from homology"/>
<dbReference type="AlphaFoldDB" id="D7QYU1"/>
<keyword evidence="9" id="KW-1278">Translocase</keyword>
<feature type="transmembrane region" description="Helical" evidence="17">
    <location>
        <begin position="78"/>
        <end position="96"/>
    </location>
</feature>
<evidence type="ECO:0000256" key="12">
    <source>
        <dbReference type="ARBA" id="ARBA00023027"/>
    </source>
</evidence>
<organism evidence="21">
    <name type="scientific">Opisthopatus cinctipes</name>
    <dbReference type="NCBI Taxonomy" id="574546"/>
    <lineage>
        <taxon>Eukaryota</taxon>
        <taxon>Metazoa</taxon>
        <taxon>Ecdysozoa</taxon>
        <taxon>Onychophora</taxon>
        <taxon>Udeonychophora</taxon>
        <taxon>Euonychophora</taxon>
        <taxon>Peripatopsidae</taxon>
        <taxon>Opisthopatus</taxon>
    </lineage>
</organism>
<dbReference type="GO" id="GO:0008137">
    <property type="term" value="F:NADH dehydrogenase (ubiquinone) activity"/>
    <property type="evidence" value="ECO:0007669"/>
    <property type="project" value="UniProtKB-EC"/>
</dbReference>
<dbReference type="InterPro" id="IPR001516">
    <property type="entry name" value="Proton_antipo_N"/>
</dbReference>
<feature type="transmembrane region" description="Helical" evidence="17">
    <location>
        <begin position="369"/>
        <end position="390"/>
    </location>
</feature>
<keyword evidence="11 17" id="KW-1133">Transmembrane helix</keyword>
<dbReference type="GeneID" id="9385129"/>
<evidence type="ECO:0000256" key="11">
    <source>
        <dbReference type="ARBA" id="ARBA00022989"/>
    </source>
</evidence>
<evidence type="ECO:0000256" key="5">
    <source>
        <dbReference type="ARBA" id="ARBA00022448"/>
    </source>
</evidence>
<feature type="transmembrane region" description="Helical" evidence="17">
    <location>
        <begin position="330"/>
        <end position="349"/>
    </location>
</feature>
<evidence type="ECO:0000256" key="16">
    <source>
        <dbReference type="ARBA" id="ARBA00049551"/>
    </source>
</evidence>
<keyword evidence="6" id="KW-0679">Respiratory chain</keyword>
<feature type="domain" description="NADH dehydrogenase subunit 5 C-terminal" evidence="20">
    <location>
        <begin position="384"/>
        <end position="559"/>
    </location>
</feature>
<evidence type="ECO:0000256" key="8">
    <source>
        <dbReference type="ARBA" id="ARBA00022792"/>
    </source>
</evidence>
<dbReference type="GO" id="GO:0042773">
    <property type="term" value="P:ATP synthesis coupled electron transport"/>
    <property type="evidence" value="ECO:0007669"/>
    <property type="project" value="InterPro"/>
</dbReference>
<dbReference type="GO" id="GO:0015990">
    <property type="term" value="P:electron transport coupled proton transport"/>
    <property type="evidence" value="ECO:0007669"/>
    <property type="project" value="TreeGrafter"/>
</dbReference>
<dbReference type="CTD" id="4540"/>
<dbReference type="PANTHER" id="PTHR42829">
    <property type="entry name" value="NADH-UBIQUINONE OXIDOREDUCTASE CHAIN 5"/>
    <property type="match status" value="1"/>
</dbReference>
<reference evidence="21" key="1">
    <citation type="journal article" date="2010" name="Mol. Phylogenet. Evol.">
        <title>The mitochondrial genome of the onychophoran Opisthopatus cinctipes (Peripatopsidae) reflects the ancestral mitochondrial gene arrangement of Panarthropoda and Ecdysozoa.</title>
        <authorList>
            <person name="Braband A."/>
            <person name="Cameron S.L."/>
            <person name="Podsiadlowski L."/>
            <person name="Daniels S.R."/>
            <person name="Mayer G."/>
        </authorList>
    </citation>
    <scope>NUCLEOTIDE SEQUENCE</scope>
</reference>
<dbReference type="EMBL" id="HM008997">
    <property type="protein sequence ID" value="ADE05871.1"/>
    <property type="molecule type" value="Genomic_DNA"/>
</dbReference>
<feature type="transmembrane region" description="Helical" evidence="17">
    <location>
        <begin position="39"/>
        <end position="66"/>
    </location>
</feature>
<evidence type="ECO:0000256" key="3">
    <source>
        <dbReference type="ARBA" id="ARBA00012944"/>
    </source>
</evidence>
<protein>
    <recommendedName>
        <fullName evidence="4 17">NADH-ubiquinone oxidoreductase chain 5</fullName>
        <ecNumber evidence="3 17">7.1.1.2</ecNumber>
    </recommendedName>
</protein>
<evidence type="ECO:0000256" key="15">
    <source>
        <dbReference type="ARBA" id="ARBA00023136"/>
    </source>
</evidence>
<dbReference type="InterPro" id="IPR001750">
    <property type="entry name" value="ND/Mrp_TM"/>
</dbReference>
<gene>
    <name evidence="21" type="primary">ND5</name>
</gene>
<evidence type="ECO:0000256" key="10">
    <source>
        <dbReference type="ARBA" id="ARBA00022982"/>
    </source>
</evidence>
<comment type="similarity">
    <text evidence="17">Belongs to the complex I subunit 5 family.</text>
</comment>
<evidence type="ECO:0000256" key="17">
    <source>
        <dbReference type="RuleBase" id="RU003404"/>
    </source>
</evidence>
<sequence>MIILFLNFIFMFLISVKFMINNMIIIIEWEILNCNSMNLIMTMIIDWITCLFLTIVLLISSAVMFFSDFYMEDEKFKSRFVMLILLFILSMMLLIISPNLITILLGWDGLGLVSYILVIYYQNTKSSAAGMLTVLTNRIGDVAFLLCIGWMLNHGNWNFFSLNNNLNEEMKLWVCFFMLLAAMTKSAQIPFSAWLPAAMAAPTPVSALVHSSTLVTAGVFLLIRLNNYLSSYILFNVSLMLFSSMTMLMASIVANYDYDVKKIIALSTLSQLGLMMSIISLNMTNMAFFHLITHALFKALLFICAGIMIHKFLHFQDIRMMGYMTFHLPIISICMNSANLALCGIPFMAGFYSKDMILEMMVSSNMNMISLIMLLLATGMTVMYTFRLMYFSFWNKMSMKSLNLSFYTNKLNNGALVLISGSVFGGSTIGWLSMDSSMVIYLPTHIKLITSLLILVGIWIGYMLSNKTLYLLKFKNYKMKSYNSSMWFYPEISGQSLIYFTMKYSANSYKADTNWMEMMSSLSMFNMLKVSSEMNEILQNNSLKLYLSIIMFPLGFYLIYF</sequence>
<keyword evidence="10" id="KW-0249">Electron transport</keyword>
<keyword evidence="15 17" id="KW-0472">Membrane</keyword>
<feature type="transmembrane region" description="Helical" evidence="17">
    <location>
        <begin position="128"/>
        <end position="152"/>
    </location>
</feature>
<dbReference type="EC" id="7.1.1.2" evidence="3 17"/>
<comment type="function">
    <text evidence="1">Core subunit of the mitochondrial membrane respiratory chain NADH dehydrogenase (Complex I) that is believed to belong to the minimal assembly required for catalysis. Complex I functions in the transfer of electrons from NADH to the respiratory chain. The immediate electron acceptor for the enzyme is believed to be ubiquinone.</text>
</comment>
<geneLocation type="mitochondrion" evidence="21"/>
<dbReference type="PANTHER" id="PTHR42829:SF2">
    <property type="entry name" value="NADH-UBIQUINONE OXIDOREDUCTASE CHAIN 5"/>
    <property type="match status" value="1"/>
</dbReference>
<feature type="transmembrane region" description="Helical" evidence="17">
    <location>
        <begin position="172"/>
        <end position="195"/>
    </location>
</feature>
<feature type="transmembrane region" description="Helical" evidence="17">
    <location>
        <begin position="411"/>
        <end position="434"/>
    </location>
</feature>
<evidence type="ECO:0000256" key="1">
    <source>
        <dbReference type="ARBA" id="ARBA00003257"/>
    </source>
</evidence>
<dbReference type="Pfam" id="PF00662">
    <property type="entry name" value="Proton_antipo_N"/>
    <property type="match status" value="1"/>
</dbReference>
<dbReference type="GO" id="GO:0003954">
    <property type="term" value="F:NADH dehydrogenase activity"/>
    <property type="evidence" value="ECO:0007669"/>
    <property type="project" value="TreeGrafter"/>
</dbReference>
<comment type="catalytic activity">
    <reaction evidence="16 17">
        <text>a ubiquinone + NADH + 5 H(+)(in) = a ubiquinol + NAD(+) + 4 H(+)(out)</text>
        <dbReference type="Rhea" id="RHEA:29091"/>
        <dbReference type="Rhea" id="RHEA-COMP:9565"/>
        <dbReference type="Rhea" id="RHEA-COMP:9566"/>
        <dbReference type="ChEBI" id="CHEBI:15378"/>
        <dbReference type="ChEBI" id="CHEBI:16389"/>
        <dbReference type="ChEBI" id="CHEBI:17976"/>
        <dbReference type="ChEBI" id="CHEBI:57540"/>
        <dbReference type="ChEBI" id="CHEBI:57945"/>
        <dbReference type="EC" id="7.1.1.2"/>
    </reaction>
</comment>
<keyword evidence="8" id="KW-0999">Mitochondrion inner membrane</keyword>
<evidence type="ECO:0000256" key="4">
    <source>
        <dbReference type="ARBA" id="ARBA00021096"/>
    </source>
</evidence>
<comment type="function">
    <text evidence="17">Core subunit of the mitochondrial membrane respiratory chain NADH dehydrogenase (Complex I) which catalyzes electron transfer from NADH through the respiratory chain, using ubiquinone as an electron acceptor. Essential for the catalytic activity and assembly of complex I.</text>
</comment>
<dbReference type="PRINTS" id="PR01434">
    <property type="entry name" value="NADHDHGNASE5"/>
</dbReference>
<evidence type="ECO:0000256" key="9">
    <source>
        <dbReference type="ARBA" id="ARBA00022967"/>
    </source>
</evidence>
<dbReference type="Pfam" id="PF00361">
    <property type="entry name" value="Proton_antipo_M"/>
    <property type="match status" value="1"/>
</dbReference>
<feature type="transmembrane region" description="Helical" evidence="17">
    <location>
        <begin position="287"/>
        <end position="309"/>
    </location>
</feature>
<keyword evidence="13 17" id="KW-0830">Ubiquinone</keyword>
<evidence type="ECO:0000259" key="19">
    <source>
        <dbReference type="Pfam" id="PF00662"/>
    </source>
</evidence>
<feature type="transmembrane region" description="Helical" evidence="17">
    <location>
        <begin position="263"/>
        <end position="281"/>
    </location>
</feature>
<dbReference type="Pfam" id="PF06455">
    <property type="entry name" value="NADH5_C"/>
    <property type="match status" value="1"/>
</dbReference>
<dbReference type="InterPro" id="IPR010934">
    <property type="entry name" value="NADH_DH_su5_C"/>
</dbReference>
<feature type="domain" description="NADH:quinone oxidoreductase/Mrp antiporter transmembrane" evidence="18">
    <location>
        <begin position="97"/>
        <end position="375"/>
    </location>
</feature>
<feature type="transmembrane region" description="Helical" evidence="17">
    <location>
        <begin position="102"/>
        <end position="121"/>
    </location>
</feature>
<keyword evidence="5 17" id="KW-0813">Transport</keyword>
<evidence type="ECO:0000256" key="13">
    <source>
        <dbReference type="ARBA" id="ARBA00023075"/>
    </source>
</evidence>
<evidence type="ECO:0000256" key="2">
    <source>
        <dbReference type="ARBA" id="ARBA00004448"/>
    </source>
</evidence>
<evidence type="ECO:0000259" key="18">
    <source>
        <dbReference type="Pfam" id="PF00361"/>
    </source>
</evidence>
<dbReference type="InterPro" id="IPR003945">
    <property type="entry name" value="NU5C-like"/>
</dbReference>
<evidence type="ECO:0000259" key="20">
    <source>
        <dbReference type="Pfam" id="PF06455"/>
    </source>
</evidence>
<keyword evidence="12 17" id="KW-0520">NAD</keyword>
<comment type="subcellular location">
    <subcellularLocation>
        <location evidence="2">Mitochondrion inner membrane</location>
        <topology evidence="2">Multi-pass membrane protein</topology>
    </subcellularLocation>
</comment>
<evidence type="ECO:0000256" key="7">
    <source>
        <dbReference type="ARBA" id="ARBA00022692"/>
    </source>
</evidence>
<feature type="domain" description="NADH-Ubiquinone oxidoreductase (complex I) chain 5 N-terminal" evidence="19">
    <location>
        <begin position="33"/>
        <end position="80"/>
    </location>
</feature>
<keyword evidence="7 17" id="KW-0812">Transmembrane</keyword>
<feature type="transmembrane region" description="Helical" evidence="17">
    <location>
        <begin position="232"/>
        <end position="256"/>
    </location>
</feature>
<evidence type="ECO:0000256" key="6">
    <source>
        <dbReference type="ARBA" id="ARBA00022660"/>
    </source>
</evidence>
<dbReference type="GO" id="GO:0005743">
    <property type="term" value="C:mitochondrial inner membrane"/>
    <property type="evidence" value="ECO:0007669"/>
    <property type="project" value="UniProtKB-SubCell"/>
</dbReference>
<accession>D7QYU1</accession>
<keyword evidence="14 17" id="KW-0496">Mitochondrion</keyword>